<dbReference type="Gene3D" id="2.60.40.3350">
    <property type="match status" value="1"/>
</dbReference>
<organism evidence="4 5">
    <name type="scientific">Bacillus subtilis</name>
    <dbReference type="NCBI Taxonomy" id="1423"/>
    <lineage>
        <taxon>Bacteria</taxon>
        <taxon>Bacillati</taxon>
        <taxon>Bacillota</taxon>
        <taxon>Bacilli</taxon>
        <taxon>Bacillales</taxon>
        <taxon>Bacillaceae</taxon>
        <taxon>Bacillus</taxon>
    </lineage>
</organism>
<gene>
    <name evidence="4" type="ORF">QL281_07520</name>
    <name evidence="3" type="ORF">QL281_13280</name>
</gene>
<feature type="coiled-coil region" evidence="1">
    <location>
        <begin position="143"/>
        <end position="193"/>
    </location>
</feature>
<evidence type="ECO:0000259" key="2">
    <source>
        <dbReference type="Pfam" id="PF10651"/>
    </source>
</evidence>
<proteinExistence type="predicted"/>
<dbReference type="Pfam" id="PF10651">
    <property type="entry name" value="BppU_N"/>
    <property type="match status" value="1"/>
</dbReference>
<dbReference type="AlphaFoldDB" id="A0AAQ3ESI5"/>
<dbReference type="InterPro" id="IPR018913">
    <property type="entry name" value="BppU_N"/>
</dbReference>
<name>A0AAQ3ESI5_BACIU</name>
<evidence type="ECO:0000313" key="5">
    <source>
        <dbReference type="Proteomes" id="UP001229422"/>
    </source>
</evidence>
<evidence type="ECO:0000256" key="1">
    <source>
        <dbReference type="SAM" id="Coils"/>
    </source>
</evidence>
<evidence type="ECO:0000313" key="3">
    <source>
        <dbReference type="EMBL" id="WHM19885.1"/>
    </source>
</evidence>
<protein>
    <submittedName>
        <fullName evidence="4">Phage baseplate upper protein</fullName>
    </submittedName>
</protein>
<dbReference type="RefSeq" id="WP_041336187.1">
    <property type="nucleotide sequence ID" value="NZ_CP125292.1"/>
</dbReference>
<reference evidence="4" key="1">
    <citation type="submission" date="2023-05" db="EMBL/GenBank/DDBJ databases">
        <title>Complete genome sequence of Bacillus subtilis SRCM117797 isolated from Soybean paste.</title>
        <authorList>
            <person name="Abraha H.B."/>
            <person name="Kim K.-P."/>
            <person name="Ryu M.-S."/>
            <person name="Jeong D.-Y."/>
        </authorList>
    </citation>
    <scope>NUCLEOTIDE SEQUENCE</scope>
    <source>
        <strain evidence="4">SRCM117797</strain>
    </source>
</reference>
<evidence type="ECO:0000313" key="4">
    <source>
        <dbReference type="EMBL" id="WHM22871.1"/>
    </source>
</evidence>
<accession>A0AAQ3ESI5</accession>
<keyword evidence="1" id="KW-0175">Coiled coil</keyword>
<dbReference type="EMBL" id="CP125292">
    <property type="protein sequence ID" value="WHM22871.1"/>
    <property type="molecule type" value="Genomic_DNA"/>
</dbReference>
<sequence>MIYNDASLSFEVTSRSKTSIHTNIQFSTQDIDTARLIFSLSKNGVPLPLSAVSGKIVMHMADGSQFIKNIEIVGDPINGVAQYVLTADEVKHYGTVNAELNLHYANKQALSVHKFSFVIDRALIDADIIPISEYYIDDFESLRAKINELYDEVIDTVEDLRKKFEDLENVETKAGAQEKADAAEANAKAYTDAHANNKTIHITADERTDWNAKETTSGSQNKANKALIDAKSYTDTHASDAVKHITADERTKWNKGQLYKLTQDNGTRIFIPEGTDLLTLPSGFYYGANNKLLNNPDPNDAGWFNYDIMGGNSGRKTILATASYNNKMWIAAIHTNGDFKGWKRLITDADTVVSWQTPSLLNGWEQYDTDQKVRFSKNVLGEVEIIGAIKGGNIGIDVSVFNLPEGFRPLQPSHFIGVASSSGMGSGPQFHRTLVDTDGKVCIQSCSNTVKPNAFIVLGFKFKSA</sequence>
<feature type="domain" description="BppU N-terminal" evidence="2">
    <location>
        <begin position="7"/>
        <end position="148"/>
    </location>
</feature>
<dbReference type="Proteomes" id="UP001229422">
    <property type="component" value="Chromosome"/>
</dbReference>
<dbReference type="EMBL" id="CP125292">
    <property type="protein sequence ID" value="WHM19885.1"/>
    <property type="molecule type" value="Genomic_DNA"/>
</dbReference>